<name>A0A398CZT8_9BACL</name>
<dbReference type="PANTHER" id="PTHR39965:SF1">
    <property type="entry name" value="CRISPR SYSTEM CMR SUBUNIT CMR6"/>
    <property type="match status" value="1"/>
</dbReference>
<reference evidence="3 4" key="1">
    <citation type="submission" date="2018-09" db="EMBL/GenBank/DDBJ databases">
        <title>Cohnella cavernae sp. nov., isolated from a karst cave.</title>
        <authorList>
            <person name="Zhu H."/>
        </authorList>
    </citation>
    <scope>NUCLEOTIDE SEQUENCE [LARGE SCALE GENOMIC DNA]</scope>
    <source>
        <strain evidence="3 4">K2E09-144</strain>
    </source>
</reference>
<keyword evidence="4" id="KW-1185">Reference proteome</keyword>
<dbReference type="NCBIfam" id="TIGR01898">
    <property type="entry name" value="cas_TM1791_cmr6"/>
    <property type="match status" value="1"/>
</dbReference>
<keyword evidence="1" id="KW-0051">Antiviral defense</keyword>
<evidence type="ECO:0000313" key="3">
    <source>
        <dbReference type="EMBL" id="RIE05377.1"/>
    </source>
</evidence>
<dbReference type="OrthoDB" id="9813956at2"/>
<gene>
    <name evidence="3" type="primary">cmr6</name>
    <name evidence="3" type="ORF">D3H35_00905</name>
</gene>
<dbReference type="AlphaFoldDB" id="A0A398CZT8"/>
<evidence type="ECO:0000256" key="1">
    <source>
        <dbReference type="ARBA" id="ARBA00023118"/>
    </source>
</evidence>
<dbReference type="EMBL" id="QXJM01000007">
    <property type="protein sequence ID" value="RIE05377.1"/>
    <property type="molecule type" value="Genomic_DNA"/>
</dbReference>
<comment type="caution">
    <text evidence="3">The sequence shown here is derived from an EMBL/GenBank/DDBJ whole genome shotgun (WGS) entry which is preliminary data.</text>
</comment>
<accession>A0A398CZT8</accession>
<sequence>MNAYLSMTKSVGLKNNDLLEEVIKKGQLRQDFNKEVVNVYTACRDELEWKQWYHHRYYQRFKLSVRENSRHSESGSDWKEGVFTQECASSVITGQGQSSVLETHLTVHPVYGFPYFPGTMIKGAAAHYCHRVLGAQEERFRENGDYYTMLFGSKEQASVIQYEDAWPDPECAETGLCHDVLTPHHRNYQSLKTGGEKHSDAALADFAPRDDDSPDPVHFLAVKGRFTFKLTIDPEVREAEKWLPVAEKIVKAMLNREGLGGKSSSGYGLFEEVK</sequence>
<dbReference type="RefSeq" id="WP_119147377.1">
    <property type="nucleotide sequence ID" value="NZ_QXJM01000007.1"/>
</dbReference>
<dbReference type="GO" id="GO:0051607">
    <property type="term" value="P:defense response to virus"/>
    <property type="evidence" value="ECO:0007669"/>
    <property type="project" value="UniProtKB-KW"/>
</dbReference>
<feature type="domain" description="CRISPR type III-associated protein" evidence="2">
    <location>
        <begin position="86"/>
        <end position="271"/>
    </location>
</feature>
<proteinExistence type="predicted"/>
<dbReference type="Proteomes" id="UP000266340">
    <property type="component" value="Unassembled WGS sequence"/>
</dbReference>
<organism evidence="3 4">
    <name type="scientific">Cohnella faecalis</name>
    <dbReference type="NCBI Taxonomy" id="2315694"/>
    <lineage>
        <taxon>Bacteria</taxon>
        <taxon>Bacillati</taxon>
        <taxon>Bacillota</taxon>
        <taxon>Bacilli</taxon>
        <taxon>Bacillales</taxon>
        <taxon>Paenibacillaceae</taxon>
        <taxon>Cohnella</taxon>
    </lineage>
</organism>
<dbReference type="Pfam" id="PF03787">
    <property type="entry name" value="RAMPs"/>
    <property type="match status" value="1"/>
</dbReference>
<evidence type="ECO:0000313" key="4">
    <source>
        <dbReference type="Proteomes" id="UP000266340"/>
    </source>
</evidence>
<dbReference type="InterPro" id="IPR005537">
    <property type="entry name" value="RAMP_III_fam"/>
</dbReference>
<protein>
    <submittedName>
        <fullName evidence="3">Type III-B CRISPR module RAMP protein Cmr6</fullName>
    </submittedName>
</protein>
<dbReference type="PANTHER" id="PTHR39965">
    <property type="entry name" value="CRISPR SYSTEM CMR SUBUNIT CMR6"/>
    <property type="match status" value="1"/>
</dbReference>
<evidence type="ECO:0000259" key="2">
    <source>
        <dbReference type="Pfam" id="PF03787"/>
    </source>
</evidence>
<dbReference type="InterPro" id="IPR010172">
    <property type="entry name" value="CRISPR-assoc_prot_TM1791"/>
</dbReference>